<evidence type="ECO:0000313" key="1">
    <source>
        <dbReference type="EMBL" id="VVE47941.1"/>
    </source>
</evidence>
<gene>
    <name evidence="1" type="ORF">PTE30175_04411</name>
</gene>
<dbReference type="AlphaFoldDB" id="A0A5E4YGS6"/>
<accession>A0A5E4YGS6</accession>
<reference evidence="1 2" key="1">
    <citation type="submission" date="2019-08" db="EMBL/GenBank/DDBJ databases">
        <authorList>
            <person name="Peeters C."/>
        </authorList>
    </citation>
    <scope>NUCLEOTIDE SEQUENCE [LARGE SCALE GENOMIC DNA]</scope>
    <source>
        <strain evidence="1 2">LMG 30175</strain>
    </source>
</reference>
<dbReference type="Proteomes" id="UP000414233">
    <property type="component" value="Unassembled WGS sequence"/>
</dbReference>
<name>A0A5E4YGS6_9BURK</name>
<sequence length="33" mass="3747">MSELNALKPGWRQMKFSDLGNAGIIKGVRRNQM</sequence>
<protein>
    <submittedName>
        <fullName evidence="1">Uncharacterized protein</fullName>
    </submittedName>
</protein>
<organism evidence="1 2">
    <name type="scientific">Pandoraea terrae</name>
    <dbReference type="NCBI Taxonomy" id="1537710"/>
    <lineage>
        <taxon>Bacteria</taxon>
        <taxon>Pseudomonadati</taxon>
        <taxon>Pseudomonadota</taxon>
        <taxon>Betaproteobacteria</taxon>
        <taxon>Burkholderiales</taxon>
        <taxon>Burkholderiaceae</taxon>
        <taxon>Pandoraea</taxon>
    </lineage>
</organism>
<evidence type="ECO:0000313" key="2">
    <source>
        <dbReference type="Proteomes" id="UP000414233"/>
    </source>
</evidence>
<dbReference type="EMBL" id="CABPRZ010000024">
    <property type="protein sequence ID" value="VVE47941.1"/>
    <property type="molecule type" value="Genomic_DNA"/>
</dbReference>
<proteinExistence type="predicted"/>
<keyword evidence="2" id="KW-1185">Reference proteome</keyword>